<dbReference type="Pfam" id="PF11518">
    <property type="entry name" value="DUF3221"/>
    <property type="match status" value="1"/>
</dbReference>
<dbReference type="KEGG" id="hhd:HBHAL_4927"/>
<feature type="chain" id="PRO_5038957647" description="DUF3221 domain-containing protein" evidence="2">
    <location>
        <begin position="21"/>
        <end position="175"/>
    </location>
</feature>
<organism evidence="3 4">
    <name type="scientific">Halobacillus halophilus (strain ATCC 35676 / DSM 2266 / JCM 20832 / KCTC 3685 / LMG 17431 / NBRC 102448 / NCIMB 2269)</name>
    <name type="common">Sporosarcina halophila</name>
    <dbReference type="NCBI Taxonomy" id="866895"/>
    <lineage>
        <taxon>Bacteria</taxon>
        <taxon>Bacillati</taxon>
        <taxon>Bacillota</taxon>
        <taxon>Bacilli</taxon>
        <taxon>Bacillales</taxon>
        <taxon>Bacillaceae</taxon>
        <taxon>Halobacillus</taxon>
    </lineage>
</organism>
<dbReference type="Proteomes" id="UP000007397">
    <property type="component" value="Chromosome"/>
</dbReference>
<sequence>MKAWGCIFFIAMILAGCGSAPTSNSDSDSKKSPEQENPAPPEITGFVMEQKKDQILVVSPLDSNSDSTANAMWVSGAPKDRWVGKQVEVWVKNGVRESFPSQAEAEEVTILEMSHVEGADLEASEALSKALMEITGDKLLAVKMISYVEEEDVWEIQLTRIDSRNEDLETIVADR</sequence>
<protein>
    <recommendedName>
        <fullName evidence="5">DUF3221 domain-containing protein</fullName>
    </recommendedName>
</protein>
<keyword evidence="4" id="KW-1185">Reference proteome</keyword>
<dbReference type="AlphaFoldDB" id="I0JSZ2"/>
<dbReference type="eggNOG" id="ENOG5033DSG">
    <property type="taxonomic scope" value="Bacteria"/>
</dbReference>
<dbReference type="InterPro" id="IPR021598">
    <property type="entry name" value="DUF3221"/>
</dbReference>
<evidence type="ECO:0000256" key="2">
    <source>
        <dbReference type="SAM" id="SignalP"/>
    </source>
</evidence>
<evidence type="ECO:0000313" key="3">
    <source>
        <dbReference type="EMBL" id="CCG47264.1"/>
    </source>
</evidence>
<dbReference type="RefSeq" id="WP_014645148.1">
    <property type="nucleotide sequence ID" value="NC_017668.1"/>
</dbReference>
<proteinExistence type="predicted"/>
<evidence type="ECO:0000313" key="4">
    <source>
        <dbReference type="Proteomes" id="UP000007397"/>
    </source>
</evidence>
<evidence type="ECO:0008006" key="5">
    <source>
        <dbReference type="Google" id="ProtNLM"/>
    </source>
</evidence>
<feature type="signal peptide" evidence="2">
    <location>
        <begin position="1"/>
        <end position="20"/>
    </location>
</feature>
<gene>
    <name evidence="3" type="ordered locus">HBHAL_4927</name>
</gene>
<dbReference type="HOGENOM" id="CLU_1530463_0_0_9"/>
<dbReference type="PATRIC" id="fig|866895.3.peg.3966"/>
<evidence type="ECO:0000256" key="1">
    <source>
        <dbReference type="SAM" id="MobiDB-lite"/>
    </source>
</evidence>
<reference evidence="3 4" key="1">
    <citation type="journal article" date="2013" name="Environ. Microbiol.">
        <title>Chloride and organic osmolytes: a hybrid strategy to cope with elevated salinities by the moderately halophilic, chloride-dependent bacterium Halobacillus halophilus.</title>
        <authorList>
            <person name="Saum S.H."/>
            <person name="Pfeiffer F."/>
            <person name="Palm P."/>
            <person name="Rampp M."/>
            <person name="Schuster S.C."/>
            <person name="Muller V."/>
            <person name="Oesterhelt D."/>
        </authorList>
    </citation>
    <scope>NUCLEOTIDE SEQUENCE [LARGE SCALE GENOMIC DNA]</scope>
    <source>
        <strain evidence="4">ATCC 35676 / DSM 2266 / JCM 20832 / KCTC 3685 / LMG 17431 / NBRC 102448 / NCIMB 2269</strain>
    </source>
</reference>
<keyword evidence="2" id="KW-0732">Signal</keyword>
<name>I0JSZ2_HALH3</name>
<dbReference type="PROSITE" id="PS51257">
    <property type="entry name" value="PROKAR_LIPOPROTEIN"/>
    <property type="match status" value="1"/>
</dbReference>
<accession>I0JSZ2</accession>
<dbReference type="EMBL" id="HE717023">
    <property type="protein sequence ID" value="CCG47264.1"/>
    <property type="molecule type" value="Genomic_DNA"/>
</dbReference>
<feature type="region of interest" description="Disordered" evidence="1">
    <location>
        <begin position="19"/>
        <end position="44"/>
    </location>
</feature>